<dbReference type="InterPro" id="IPR000917">
    <property type="entry name" value="Sulfatase_N"/>
</dbReference>
<dbReference type="EMBL" id="SBKQ01000003">
    <property type="protein sequence ID" value="RXR34082.1"/>
    <property type="molecule type" value="Genomic_DNA"/>
</dbReference>
<reference evidence="4" key="1">
    <citation type="submission" date="2019-01" db="EMBL/GenBank/DDBJ databases">
        <title>Cytophagaceae bacterium strain CAR-16.</title>
        <authorList>
            <person name="Chen W.-M."/>
        </authorList>
    </citation>
    <scope>NUCLEOTIDE SEQUENCE [LARGE SCALE GENOMIC DNA]</scope>
    <source>
        <strain evidence="4">ICH-30</strain>
    </source>
</reference>
<keyword evidence="4" id="KW-1185">Reference proteome</keyword>
<organism evidence="3 4">
    <name type="scientific">Flavobacterium piscinae</name>
    <dbReference type="NCBI Taxonomy" id="2506424"/>
    <lineage>
        <taxon>Bacteria</taxon>
        <taxon>Pseudomonadati</taxon>
        <taxon>Bacteroidota</taxon>
        <taxon>Flavobacteriia</taxon>
        <taxon>Flavobacteriales</taxon>
        <taxon>Flavobacteriaceae</taxon>
        <taxon>Flavobacterium</taxon>
    </lineage>
</organism>
<evidence type="ECO:0000256" key="1">
    <source>
        <dbReference type="SAM" id="Phobius"/>
    </source>
</evidence>
<feature type="transmembrane region" description="Helical" evidence="1">
    <location>
        <begin position="163"/>
        <end position="182"/>
    </location>
</feature>
<evidence type="ECO:0000259" key="2">
    <source>
        <dbReference type="Pfam" id="PF00884"/>
    </source>
</evidence>
<feature type="transmembrane region" description="Helical" evidence="1">
    <location>
        <begin position="132"/>
        <end position="151"/>
    </location>
</feature>
<accession>A0A4Q1KV95</accession>
<dbReference type="RefSeq" id="WP_129463369.1">
    <property type="nucleotide sequence ID" value="NZ_SBKQ01000003.1"/>
</dbReference>
<name>A0A4Q1KV95_9FLAO</name>
<dbReference type="Proteomes" id="UP000289734">
    <property type="component" value="Unassembled WGS sequence"/>
</dbReference>
<keyword evidence="1" id="KW-0812">Transmembrane</keyword>
<feature type="transmembrane region" description="Helical" evidence="1">
    <location>
        <begin position="73"/>
        <end position="96"/>
    </location>
</feature>
<dbReference type="InterPro" id="IPR017850">
    <property type="entry name" value="Alkaline_phosphatase_core_sf"/>
</dbReference>
<evidence type="ECO:0000313" key="4">
    <source>
        <dbReference type="Proteomes" id="UP000289734"/>
    </source>
</evidence>
<dbReference type="Gene3D" id="3.40.720.10">
    <property type="entry name" value="Alkaline Phosphatase, subunit A"/>
    <property type="match status" value="1"/>
</dbReference>
<dbReference type="OrthoDB" id="1376015at2"/>
<keyword evidence="1" id="KW-0472">Membrane</keyword>
<dbReference type="Pfam" id="PF00884">
    <property type="entry name" value="Sulfatase"/>
    <property type="match status" value="1"/>
</dbReference>
<gene>
    <name evidence="3" type="ORF">EQG68_03335</name>
</gene>
<proteinExistence type="predicted"/>
<dbReference type="SUPFAM" id="SSF53649">
    <property type="entry name" value="Alkaline phosphatase-like"/>
    <property type="match status" value="1"/>
</dbReference>
<sequence>MVALLLFFTLNFTLFIPRYYFNKNNSSFFPISELIEQKSLNVKKIINRFNDDIFRFNFEFSSVVLVLILVKDFIPLTWAMVLIGLVYLLTCILFFYHYSILGIYKTYPCIASDWKLIKQGVQIALNGYRLQFIVGLVFLIVFLVGLCYANTLLINEIYVGNSFPLLLFCLIIVFVAFIFSVVKKTNPFVFKKEFDFNYLSFFAIQFSILLIQSNRFFCKKTKEELRSLPGIIANNTFTFSKNIPFKSKPNIYFIAIESYGAILHEDDYFKEKYNKLISDFNQNLQSKDWHITSSFSNSPVSGGGSWMAYSSFLMGIKITSDLLYRKLFHEREKYKTQSIFTILEELGYATTLIAAVGGYENFTIEWEETLSFLGTKNVIKFKDLDYTGEKFNFGPSAPDQYMLQKSRALIKEKYPNQPISFFVETINSHANFETPTHLFKNWEECNLANRNAFKPTTALEKNIKENYFLAIDYQLKTITDFVLSENEHSIFVIFGDHQPPLLTTTKNSFKSPIHIISKDKAFITDVKLERFNSTVEIHNNKQELGHEDFKFLFLDKFITYFQEKPTSSS</sequence>
<keyword evidence="1" id="KW-1133">Transmembrane helix</keyword>
<evidence type="ECO:0000313" key="3">
    <source>
        <dbReference type="EMBL" id="RXR34082.1"/>
    </source>
</evidence>
<feature type="domain" description="Sulfatase N-terminal" evidence="2">
    <location>
        <begin position="330"/>
        <end position="503"/>
    </location>
</feature>
<dbReference type="AlphaFoldDB" id="A0A4Q1KV95"/>
<comment type="caution">
    <text evidence="3">The sequence shown here is derived from an EMBL/GenBank/DDBJ whole genome shotgun (WGS) entry which is preliminary data.</text>
</comment>
<protein>
    <recommendedName>
        <fullName evidence="2">Sulfatase N-terminal domain-containing protein</fullName>
    </recommendedName>
</protein>
<feature type="transmembrane region" description="Helical" evidence="1">
    <location>
        <begin position="194"/>
        <end position="211"/>
    </location>
</feature>